<dbReference type="EMBL" id="JACDTY010000002">
    <property type="protein sequence ID" value="MBA1139869.1"/>
    <property type="molecule type" value="Genomic_DNA"/>
</dbReference>
<comment type="similarity">
    <text evidence="5">Belongs to the L2HGDH family.</text>
</comment>
<keyword evidence="2" id="KW-0285">Flavoprotein</keyword>
<dbReference type="PANTHER" id="PTHR43104:SF4">
    <property type="entry name" value="L-2-HYDROXYGLUTARATE DEHYDROGENASE, MITOCHONDRIAL"/>
    <property type="match status" value="1"/>
</dbReference>
<feature type="domain" description="FAD dependent oxidoreductase" evidence="6">
    <location>
        <begin position="5"/>
        <end position="366"/>
    </location>
</feature>
<evidence type="ECO:0000313" key="8">
    <source>
        <dbReference type="Proteomes" id="UP000558284"/>
    </source>
</evidence>
<dbReference type="RefSeq" id="WP_181056548.1">
    <property type="nucleotide sequence ID" value="NZ_JACDTY010000002.1"/>
</dbReference>
<dbReference type="Gene3D" id="3.50.50.60">
    <property type="entry name" value="FAD/NAD(P)-binding domain"/>
    <property type="match status" value="1"/>
</dbReference>
<evidence type="ECO:0000256" key="3">
    <source>
        <dbReference type="ARBA" id="ARBA00022827"/>
    </source>
</evidence>
<gene>
    <name evidence="7" type="ORF">H0241_06320</name>
</gene>
<evidence type="ECO:0000256" key="4">
    <source>
        <dbReference type="ARBA" id="ARBA00023002"/>
    </source>
</evidence>
<evidence type="ECO:0000256" key="5">
    <source>
        <dbReference type="ARBA" id="ARBA00037941"/>
    </source>
</evidence>
<comment type="cofactor">
    <cofactor evidence="1">
        <name>FAD</name>
        <dbReference type="ChEBI" id="CHEBI:57692"/>
    </cofactor>
</comment>
<evidence type="ECO:0000256" key="2">
    <source>
        <dbReference type="ARBA" id="ARBA00022630"/>
    </source>
</evidence>
<dbReference type="SUPFAM" id="SSF51905">
    <property type="entry name" value="FAD/NAD(P)-binding domain"/>
    <property type="match status" value="1"/>
</dbReference>
<comment type="caution">
    <text evidence="7">The sequence shown here is derived from an EMBL/GenBank/DDBJ whole genome shotgun (WGS) entry which is preliminary data.</text>
</comment>
<accession>A0A838B1V7</accession>
<keyword evidence="8" id="KW-1185">Reference proteome</keyword>
<name>A0A838B1V7_9HYPH</name>
<keyword evidence="4" id="KW-0560">Oxidoreductase</keyword>
<reference evidence="7 8" key="1">
    <citation type="submission" date="2020-07" db="EMBL/GenBank/DDBJ databases">
        <title>Definition of the novel symbiovar canariense within Mesorhizobium novociceri, a new species of genus Mesorhizobium nodulating Cicer canariense in the Caldera de Taburiente National Park (La Palma, Canary Islands).</title>
        <authorList>
            <person name="Leon-Barrios M."/>
            <person name="Perez-Yepez J."/>
            <person name="Flores-Felix J.D."/>
            <person name="Ramirez-Baena M.H."/>
            <person name="Pulido-Suarez L."/>
            <person name="Igual J.M."/>
            <person name="Velazquez E."/>
            <person name="Peix A."/>
        </authorList>
    </citation>
    <scope>NUCLEOTIDE SEQUENCE [LARGE SCALE GENOMIC DNA]</scope>
    <source>
        <strain evidence="7 8">CCANP35</strain>
    </source>
</reference>
<dbReference type="Pfam" id="PF01266">
    <property type="entry name" value="DAO"/>
    <property type="match status" value="1"/>
</dbReference>
<evidence type="ECO:0000259" key="6">
    <source>
        <dbReference type="Pfam" id="PF01266"/>
    </source>
</evidence>
<organism evidence="7 8">
    <name type="scientific">Mesorhizobium neociceri</name>
    <dbReference type="NCBI Taxonomy" id="1307853"/>
    <lineage>
        <taxon>Bacteria</taxon>
        <taxon>Pseudomonadati</taxon>
        <taxon>Pseudomonadota</taxon>
        <taxon>Alphaproteobacteria</taxon>
        <taxon>Hyphomicrobiales</taxon>
        <taxon>Phyllobacteriaceae</taxon>
        <taxon>Mesorhizobium</taxon>
    </lineage>
</organism>
<dbReference type="PANTHER" id="PTHR43104">
    <property type="entry name" value="L-2-HYDROXYGLUTARATE DEHYDROGENASE, MITOCHONDRIAL"/>
    <property type="match status" value="1"/>
</dbReference>
<dbReference type="InterPro" id="IPR006076">
    <property type="entry name" value="FAD-dep_OxRdtase"/>
</dbReference>
<protein>
    <submittedName>
        <fullName evidence="7">NAD(P)/FAD-dependent oxidoreductase</fullName>
    </submittedName>
</protein>
<proteinExistence type="inferred from homology"/>
<dbReference type="AlphaFoldDB" id="A0A838B1V7"/>
<dbReference type="GO" id="GO:0047545">
    <property type="term" value="F:(S)-2-hydroxyglutarate dehydrogenase activity"/>
    <property type="evidence" value="ECO:0007669"/>
    <property type="project" value="TreeGrafter"/>
</dbReference>
<dbReference type="Proteomes" id="UP000558284">
    <property type="component" value="Unassembled WGS sequence"/>
</dbReference>
<evidence type="ECO:0000313" key="7">
    <source>
        <dbReference type="EMBL" id="MBA1139869.1"/>
    </source>
</evidence>
<dbReference type="InterPro" id="IPR036188">
    <property type="entry name" value="FAD/NAD-bd_sf"/>
</dbReference>
<sequence length="370" mass="38823">MHDVDCVVAGAGVVGLAIARALALSGREVLVVEKANAIGTGTSSRNSEVIHAGLHYAPGSLKARLCVEGRELLYAYCREHGVAHRRTGKLIVAVEPDQLDRLQAIQANARICGVGDLVLLTREEVESLEPALTCAGALLSPSTGVVDSQALMLSLRGDAEGAGASFAMHTTVSDATIEADGIRIDTRDADGERFALKAGAFVNAAGLDAQALTGRIEGFPQDLVPPRWLARGNYFALSGSSPFSRLIYPVPVHGGLGVHLTLDMSGSARFGPDVEWIDHIDYTVDPARGVAFYDEIRRYWPGLADGALQPAYAGVRPKLSGPGQPVADFIIQGPADHGAGPIVNLFGIESPGLTASLAIADHVVELLSLE</sequence>
<evidence type="ECO:0000256" key="1">
    <source>
        <dbReference type="ARBA" id="ARBA00001974"/>
    </source>
</evidence>
<keyword evidence="3" id="KW-0274">FAD</keyword>
<dbReference type="Gene3D" id="3.30.9.10">
    <property type="entry name" value="D-Amino Acid Oxidase, subunit A, domain 2"/>
    <property type="match status" value="1"/>
</dbReference>